<organism evidence="1 2">
    <name type="scientific">Aureispira anguillae</name>
    <dbReference type="NCBI Taxonomy" id="2864201"/>
    <lineage>
        <taxon>Bacteria</taxon>
        <taxon>Pseudomonadati</taxon>
        <taxon>Bacteroidota</taxon>
        <taxon>Saprospiria</taxon>
        <taxon>Saprospirales</taxon>
        <taxon>Saprospiraceae</taxon>
        <taxon>Aureispira</taxon>
    </lineage>
</organism>
<keyword evidence="2" id="KW-1185">Reference proteome</keyword>
<dbReference type="PROSITE" id="PS51257">
    <property type="entry name" value="PROKAR_LIPOPROTEIN"/>
    <property type="match status" value="1"/>
</dbReference>
<sequence>MKRKFNFFSTVAILFTLISCQPNEILTPKNDDSPTIDQAPLHSKLALTTTDGLSQIAEEDNLCHLKLQGTWLVSSILDAQGNPTTPNMLYLYLPDSLRFTQEKIRLDWVDPTGFNLLDYTPNTPHECYHAMYKVNCQTRFLDIGQLYCSTPVPPSARCGGPQYSRLKIVSLKSDEIILDSYAVGWDAQSYSPIPVEYVQRFVFQKQ</sequence>
<proteinExistence type="predicted"/>
<dbReference type="RefSeq" id="WP_264792321.1">
    <property type="nucleotide sequence ID" value="NZ_AP026867.1"/>
</dbReference>
<protein>
    <submittedName>
        <fullName evidence="1">Uncharacterized protein</fullName>
    </submittedName>
</protein>
<accession>A0A915YDJ0</accession>
<dbReference type="AlphaFoldDB" id="A0A915YDJ0"/>
<evidence type="ECO:0000313" key="1">
    <source>
        <dbReference type="EMBL" id="BDS11114.1"/>
    </source>
</evidence>
<dbReference type="KEGG" id="aup:AsAng_0018250"/>
<dbReference type="EMBL" id="AP026867">
    <property type="protein sequence ID" value="BDS11114.1"/>
    <property type="molecule type" value="Genomic_DNA"/>
</dbReference>
<gene>
    <name evidence="1" type="ORF">AsAng_0018250</name>
</gene>
<dbReference type="Proteomes" id="UP001060919">
    <property type="component" value="Chromosome"/>
</dbReference>
<name>A0A915YDJ0_9BACT</name>
<reference evidence="1" key="1">
    <citation type="submission" date="2022-09" db="EMBL/GenBank/DDBJ databases">
        <title>Aureispira anguillicida sp. nov., isolated from Leptocephalus of Japanese eel Anguilla japonica.</title>
        <authorList>
            <person name="Yuasa K."/>
            <person name="Mekata T."/>
            <person name="Ikunari K."/>
        </authorList>
    </citation>
    <scope>NUCLEOTIDE SEQUENCE</scope>
    <source>
        <strain evidence="1">EL160426</strain>
    </source>
</reference>
<evidence type="ECO:0000313" key="2">
    <source>
        <dbReference type="Proteomes" id="UP001060919"/>
    </source>
</evidence>